<evidence type="ECO:0000256" key="4">
    <source>
        <dbReference type="ARBA" id="ARBA00023125"/>
    </source>
</evidence>
<evidence type="ECO:0000259" key="8">
    <source>
        <dbReference type="Pfam" id="PF20772"/>
    </source>
</evidence>
<dbReference type="InterPro" id="IPR029072">
    <property type="entry name" value="YebC-like"/>
</dbReference>
<dbReference type="GO" id="GO:0006355">
    <property type="term" value="P:regulation of DNA-templated transcription"/>
    <property type="evidence" value="ECO:0007669"/>
    <property type="project" value="UniProtKB-UniRule"/>
</dbReference>
<keyword evidence="3 6" id="KW-0805">Transcription regulation</keyword>
<dbReference type="SUPFAM" id="SSF75625">
    <property type="entry name" value="YebC-like"/>
    <property type="match status" value="1"/>
</dbReference>
<reference evidence="9 10" key="1">
    <citation type="submission" date="2018-06" db="EMBL/GenBank/DDBJ databases">
        <authorList>
            <consortium name="Pathogen Informatics"/>
            <person name="Doyle S."/>
        </authorList>
    </citation>
    <scope>NUCLEOTIDE SEQUENCE [LARGE SCALE GENOMIC DNA]</scope>
    <source>
        <strain evidence="9 10">NCTC13149</strain>
    </source>
</reference>
<dbReference type="InterPro" id="IPR002876">
    <property type="entry name" value="Transcrip_reg_TACO1-like"/>
</dbReference>
<feature type="domain" description="TACO1/YebC-like N-terminal" evidence="8">
    <location>
        <begin position="5"/>
        <end position="76"/>
    </location>
</feature>
<proteinExistence type="inferred from homology"/>
<evidence type="ECO:0000256" key="6">
    <source>
        <dbReference type="HAMAP-Rule" id="MF_00693"/>
    </source>
</evidence>
<keyword evidence="5 6" id="KW-0804">Transcription</keyword>
<evidence type="ECO:0000313" key="10">
    <source>
        <dbReference type="Proteomes" id="UP000255517"/>
    </source>
</evidence>
<evidence type="ECO:0000256" key="1">
    <source>
        <dbReference type="ARBA" id="ARBA00008724"/>
    </source>
</evidence>
<comment type="subcellular location">
    <subcellularLocation>
        <location evidence="6">Cytoplasm</location>
    </subcellularLocation>
</comment>
<organism evidence="9 10">
    <name type="scientific">Peptoniphilus lacrimalis</name>
    <dbReference type="NCBI Taxonomy" id="33031"/>
    <lineage>
        <taxon>Bacteria</taxon>
        <taxon>Bacillati</taxon>
        <taxon>Bacillota</taxon>
        <taxon>Tissierellia</taxon>
        <taxon>Tissierellales</taxon>
        <taxon>Peptoniphilaceae</taxon>
        <taxon>Peptoniphilus</taxon>
    </lineage>
</organism>
<dbReference type="GO" id="GO:0003677">
    <property type="term" value="F:DNA binding"/>
    <property type="evidence" value="ECO:0007669"/>
    <property type="project" value="UniProtKB-UniRule"/>
</dbReference>
<sequence length="243" mass="27123">MSGHSKWNNIKNKKGKEDARKGKVFTKLARLITVATRQGGANPDFNPQLKVAIDKAKAENLPNDNIERAIKKGAGEDDSSNFETITYEGYGPSGIAVMVKCLTDNRNRTAPDIRHIFDKNGGNLGTPGCVSFMFQEKGIIGILKSDDMDLDEFILSALDYGAEDVVDRGDAVEIVTVPESYHDVRKKLEEDGYEFVESDITFVAQNYSKLSDEDDIKKMDKLIDALEDNDDVQDVYTNWDQED</sequence>
<evidence type="ECO:0000256" key="5">
    <source>
        <dbReference type="ARBA" id="ARBA00023163"/>
    </source>
</evidence>
<dbReference type="AlphaFoldDB" id="A0A379C3D9"/>
<name>A0A379C3D9_9FIRM</name>
<dbReference type="Pfam" id="PF20772">
    <property type="entry name" value="TACO1_YebC_N"/>
    <property type="match status" value="1"/>
</dbReference>
<dbReference type="NCBIfam" id="NF009044">
    <property type="entry name" value="PRK12378.1"/>
    <property type="match status" value="1"/>
</dbReference>
<dbReference type="RefSeq" id="WP_004826276.1">
    <property type="nucleotide sequence ID" value="NZ_CAMUOS010000003.1"/>
</dbReference>
<dbReference type="STRING" id="1122949.GCA_000378725_00505"/>
<dbReference type="NCBIfam" id="NF001030">
    <property type="entry name" value="PRK00110.1"/>
    <property type="match status" value="1"/>
</dbReference>
<evidence type="ECO:0000259" key="7">
    <source>
        <dbReference type="Pfam" id="PF01709"/>
    </source>
</evidence>
<evidence type="ECO:0000313" key="9">
    <source>
        <dbReference type="EMBL" id="SUB56743.1"/>
    </source>
</evidence>
<dbReference type="OrthoDB" id="9781053at2"/>
<dbReference type="Gene3D" id="1.10.10.200">
    <property type="match status" value="1"/>
</dbReference>
<evidence type="ECO:0000256" key="3">
    <source>
        <dbReference type="ARBA" id="ARBA00023015"/>
    </source>
</evidence>
<feature type="domain" description="TACO1/YebC-like second and third" evidence="7">
    <location>
        <begin position="82"/>
        <end position="239"/>
    </location>
</feature>
<dbReference type="Pfam" id="PF01709">
    <property type="entry name" value="Transcrip_reg"/>
    <property type="match status" value="1"/>
</dbReference>
<dbReference type="Gene3D" id="3.30.70.980">
    <property type="match status" value="2"/>
</dbReference>
<dbReference type="HAMAP" id="MF_00693">
    <property type="entry name" value="Transcrip_reg_TACO1"/>
    <property type="match status" value="1"/>
</dbReference>
<dbReference type="Proteomes" id="UP000255517">
    <property type="component" value="Unassembled WGS sequence"/>
</dbReference>
<accession>A0A379C3D9</accession>
<gene>
    <name evidence="9" type="ORF">NCTC13149_00538</name>
</gene>
<dbReference type="InterPro" id="IPR026564">
    <property type="entry name" value="Transcrip_reg_TACO1-like_dom3"/>
</dbReference>
<dbReference type="PANTHER" id="PTHR12532:SF6">
    <property type="entry name" value="TRANSCRIPTIONAL REGULATORY PROTEIN YEBC-RELATED"/>
    <property type="match status" value="1"/>
</dbReference>
<dbReference type="InterPro" id="IPR049083">
    <property type="entry name" value="TACO1_YebC_N"/>
</dbReference>
<dbReference type="PANTHER" id="PTHR12532">
    <property type="entry name" value="TRANSLATIONAL ACTIVATOR OF CYTOCHROME C OXIDASE 1"/>
    <property type="match status" value="1"/>
</dbReference>
<evidence type="ECO:0000256" key="2">
    <source>
        <dbReference type="ARBA" id="ARBA00022490"/>
    </source>
</evidence>
<dbReference type="NCBIfam" id="TIGR01033">
    <property type="entry name" value="YebC/PmpR family DNA-binding transcriptional regulator"/>
    <property type="match status" value="1"/>
</dbReference>
<keyword evidence="2 6" id="KW-0963">Cytoplasm</keyword>
<comment type="similarity">
    <text evidence="1 6">Belongs to the TACO1 family.</text>
</comment>
<dbReference type="InterPro" id="IPR017856">
    <property type="entry name" value="Integrase-like_N"/>
</dbReference>
<dbReference type="EMBL" id="UGSZ01000001">
    <property type="protein sequence ID" value="SUB56743.1"/>
    <property type="molecule type" value="Genomic_DNA"/>
</dbReference>
<dbReference type="InterPro" id="IPR048300">
    <property type="entry name" value="TACO1_YebC-like_2nd/3rd_dom"/>
</dbReference>
<protein>
    <recommendedName>
        <fullName evidence="6">Probable transcriptional regulatory protein NCTC13149_00538</fullName>
    </recommendedName>
</protein>
<keyword evidence="4 6" id="KW-0238">DNA-binding</keyword>
<dbReference type="FunFam" id="1.10.10.200:FF:000002">
    <property type="entry name" value="Probable transcriptional regulatory protein CLM62_37755"/>
    <property type="match status" value="1"/>
</dbReference>
<dbReference type="GO" id="GO:0005829">
    <property type="term" value="C:cytosol"/>
    <property type="evidence" value="ECO:0007669"/>
    <property type="project" value="TreeGrafter"/>
</dbReference>